<dbReference type="InterPro" id="IPR036397">
    <property type="entry name" value="RNaseH_sf"/>
</dbReference>
<accession>A0A9P6DYB1</accession>
<dbReference type="Gene3D" id="3.30.420.10">
    <property type="entry name" value="Ribonuclease H-like superfamily/Ribonuclease H"/>
    <property type="match status" value="1"/>
</dbReference>
<evidence type="ECO:0000313" key="2">
    <source>
        <dbReference type="Proteomes" id="UP000886523"/>
    </source>
</evidence>
<reference evidence="1" key="1">
    <citation type="journal article" date="2020" name="Nat. Commun.">
        <title>Large-scale genome sequencing of mycorrhizal fungi provides insights into the early evolution of symbiotic traits.</title>
        <authorList>
            <person name="Miyauchi S."/>
            <person name="Kiss E."/>
            <person name="Kuo A."/>
            <person name="Drula E."/>
            <person name="Kohler A."/>
            <person name="Sanchez-Garcia M."/>
            <person name="Morin E."/>
            <person name="Andreopoulos B."/>
            <person name="Barry K.W."/>
            <person name="Bonito G."/>
            <person name="Buee M."/>
            <person name="Carver A."/>
            <person name="Chen C."/>
            <person name="Cichocki N."/>
            <person name="Clum A."/>
            <person name="Culley D."/>
            <person name="Crous P.W."/>
            <person name="Fauchery L."/>
            <person name="Girlanda M."/>
            <person name="Hayes R.D."/>
            <person name="Keri Z."/>
            <person name="LaButti K."/>
            <person name="Lipzen A."/>
            <person name="Lombard V."/>
            <person name="Magnuson J."/>
            <person name="Maillard F."/>
            <person name="Murat C."/>
            <person name="Nolan M."/>
            <person name="Ohm R.A."/>
            <person name="Pangilinan J."/>
            <person name="Pereira M.F."/>
            <person name="Perotto S."/>
            <person name="Peter M."/>
            <person name="Pfister S."/>
            <person name="Riley R."/>
            <person name="Sitrit Y."/>
            <person name="Stielow J.B."/>
            <person name="Szollosi G."/>
            <person name="Zifcakova L."/>
            <person name="Stursova M."/>
            <person name="Spatafora J.W."/>
            <person name="Tedersoo L."/>
            <person name="Vaario L.M."/>
            <person name="Yamada A."/>
            <person name="Yan M."/>
            <person name="Wang P."/>
            <person name="Xu J."/>
            <person name="Bruns T."/>
            <person name="Baldrian P."/>
            <person name="Vilgalys R."/>
            <person name="Dunand C."/>
            <person name="Henrissat B."/>
            <person name="Grigoriev I.V."/>
            <person name="Hibbett D."/>
            <person name="Nagy L.G."/>
            <person name="Martin F.M."/>
        </authorList>
    </citation>
    <scope>NUCLEOTIDE SEQUENCE</scope>
    <source>
        <strain evidence="1">UP504</strain>
    </source>
</reference>
<gene>
    <name evidence="1" type="ORF">BS47DRAFT_1294808</name>
</gene>
<evidence type="ECO:0000313" key="1">
    <source>
        <dbReference type="EMBL" id="KAF9514735.1"/>
    </source>
</evidence>
<name>A0A9P6DYB1_9AGAM</name>
<organism evidence="1 2">
    <name type="scientific">Hydnum rufescens UP504</name>
    <dbReference type="NCBI Taxonomy" id="1448309"/>
    <lineage>
        <taxon>Eukaryota</taxon>
        <taxon>Fungi</taxon>
        <taxon>Dikarya</taxon>
        <taxon>Basidiomycota</taxon>
        <taxon>Agaricomycotina</taxon>
        <taxon>Agaricomycetes</taxon>
        <taxon>Cantharellales</taxon>
        <taxon>Hydnaceae</taxon>
        <taxon>Hydnum</taxon>
    </lineage>
</organism>
<proteinExistence type="predicted"/>
<dbReference type="OrthoDB" id="2266637at2759"/>
<dbReference type="EMBL" id="MU128957">
    <property type="protein sequence ID" value="KAF9514735.1"/>
    <property type="molecule type" value="Genomic_DNA"/>
</dbReference>
<dbReference type="Proteomes" id="UP000886523">
    <property type="component" value="Unassembled WGS sequence"/>
</dbReference>
<feature type="non-terminal residue" evidence="1">
    <location>
        <position position="1"/>
    </location>
</feature>
<protein>
    <recommendedName>
        <fullName evidence="3">Tc1-like transposase DDE domain-containing protein</fullName>
    </recommendedName>
</protein>
<evidence type="ECO:0008006" key="3">
    <source>
        <dbReference type="Google" id="ProtNLM"/>
    </source>
</evidence>
<dbReference type="GO" id="GO:0003676">
    <property type="term" value="F:nucleic acid binding"/>
    <property type="evidence" value="ECO:0007669"/>
    <property type="project" value="InterPro"/>
</dbReference>
<keyword evidence="2" id="KW-1185">Reference proteome</keyword>
<dbReference type="AlphaFoldDB" id="A0A9P6DYB1"/>
<sequence length="72" mass="8363">FLSPYSPDYSPIEPSFSTIKSRVRRDGDLMRLDMTLDEDDDANIAVITRLHQHVFSITPEEACSWFRHCGYI</sequence>
<comment type="caution">
    <text evidence="1">The sequence shown here is derived from an EMBL/GenBank/DDBJ whole genome shotgun (WGS) entry which is preliminary data.</text>
</comment>